<keyword evidence="5" id="KW-1185">Reference proteome</keyword>
<dbReference type="Pfam" id="PF00168">
    <property type="entry name" value="C2"/>
    <property type="match status" value="1"/>
</dbReference>
<feature type="transmembrane region" description="Helical" evidence="2">
    <location>
        <begin position="624"/>
        <end position="646"/>
    </location>
</feature>
<dbReference type="InterPro" id="IPR000008">
    <property type="entry name" value="C2_dom"/>
</dbReference>
<dbReference type="Gene3D" id="2.60.40.150">
    <property type="entry name" value="C2 domain"/>
    <property type="match status" value="1"/>
</dbReference>
<organism evidence="4 5">
    <name type="scientific">Effrenium voratum</name>
    <dbReference type="NCBI Taxonomy" id="2562239"/>
    <lineage>
        <taxon>Eukaryota</taxon>
        <taxon>Sar</taxon>
        <taxon>Alveolata</taxon>
        <taxon>Dinophyceae</taxon>
        <taxon>Suessiales</taxon>
        <taxon>Symbiodiniaceae</taxon>
        <taxon>Effrenium</taxon>
    </lineage>
</organism>
<dbReference type="Proteomes" id="UP001178507">
    <property type="component" value="Unassembled WGS sequence"/>
</dbReference>
<dbReference type="SUPFAM" id="SSF49562">
    <property type="entry name" value="C2 domain (Calcium/lipid-binding domain, CaLB)"/>
    <property type="match status" value="1"/>
</dbReference>
<keyword evidence="2" id="KW-0472">Membrane</keyword>
<evidence type="ECO:0000259" key="3">
    <source>
        <dbReference type="PROSITE" id="PS50004"/>
    </source>
</evidence>
<gene>
    <name evidence="4" type="ORF">EVOR1521_LOCUS1620</name>
</gene>
<proteinExistence type="predicted"/>
<evidence type="ECO:0000256" key="1">
    <source>
        <dbReference type="SAM" id="MobiDB-lite"/>
    </source>
</evidence>
<feature type="region of interest" description="Disordered" evidence="1">
    <location>
        <begin position="180"/>
        <end position="206"/>
    </location>
</feature>
<dbReference type="PROSITE" id="PS50004">
    <property type="entry name" value="C2"/>
    <property type="match status" value="1"/>
</dbReference>
<name>A0AA36MH63_9DINO</name>
<keyword evidence="2" id="KW-0812">Transmembrane</keyword>
<comment type="caution">
    <text evidence="4">The sequence shown here is derived from an EMBL/GenBank/DDBJ whole genome shotgun (WGS) entry which is preliminary data.</text>
</comment>
<evidence type="ECO:0000313" key="4">
    <source>
        <dbReference type="EMBL" id="CAJ1371266.1"/>
    </source>
</evidence>
<feature type="domain" description="C2" evidence="3">
    <location>
        <begin position="31"/>
        <end position="153"/>
    </location>
</feature>
<dbReference type="InterPro" id="IPR035892">
    <property type="entry name" value="C2_domain_sf"/>
</dbReference>
<feature type="compositionally biased region" description="Basic and acidic residues" evidence="1">
    <location>
        <begin position="180"/>
        <end position="194"/>
    </location>
</feature>
<keyword evidence="2" id="KW-1133">Transmembrane helix</keyword>
<feature type="transmembrane region" description="Helical" evidence="2">
    <location>
        <begin position="580"/>
        <end position="604"/>
    </location>
</feature>
<protein>
    <recommendedName>
        <fullName evidence="3">C2 domain-containing protein</fullName>
    </recommendedName>
</protein>
<dbReference type="AlphaFoldDB" id="A0AA36MH63"/>
<evidence type="ECO:0000313" key="5">
    <source>
        <dbReference type="Proteomes" id="UP001178507"/>
    </source>
</evidence>
<reference evidence="4" key="1">
    <citation type="submission" date="2023-08" db="EMBL/GenBank/DDBJ databases">
        <authorList>
            <person name="Chen Y."/>
            <person name="Shah S."/>
            <person name="Dougan E. K."/>
            <person name="Thang M."/>
            <person name="Chan C."/>
        </authorList>
    </citation>
    <scope>NUCLEOTIDE SEQUENCE</scope>
</reference>
<sequence length="724" mass="81068">MTYAYPSYGADETTYLLDKVQTKDDFHAKRWRCLSHPSRAFETLSPYAILEVGIMAARDLTERESGFFSTDTTPDTLVQVIMDDRDLERCITPVARGKKEPLWLYHCEVDVVAPSSMIRFQVLDDRPTQKAEIGFVDIAINDIPYDKVIEGWFELRFQENLLKTGQARYEEHCSVREEEKCKQSYEDKEKEKKSNSSTESTDLPTEDLEMKLVKKTPYYAPSKARAMDAFQSCVSSTADKAEEYGFETLSKSLKEGGRSRIRNNAGEVYISLRLKLAVSSGDSLFALALDPPAPVNLGTKEEVVLTRKVDIQRCYDDLWEVKVRVVDDAVLCCVYGFKYLVSWRSWPLSLIYLVGLIACCVRTYLVWAIVPLLLAISLFVNSFPKARAWMTRGGHNAALTEEGFKQTAAWRDTEEIFRFINRLLREDMKAKLEDPRGKLRGFAAQAIRDGEPAVTLEELRLALAAAPFVQVEDGPHFNKGDLVWVEGRWPAKVTAVGPEDAVTVIYEKTLVENNGAEPIQVRARQVVLRAEAVPKVPSWVGAGIAPIIAGIYPVIEDLRHVSLPAIHMLTQILTWANKPVALGLMVTLLVVSGLFMWAAILHITKGSSGNLSHSEEVVIMVLRSLDNFICGVVVLGIFLAQAWWMANFGSVMKIMGRKGHRRTAPSNWAFFRQDPEQSQALQNLLAKDTQDHPHGMFHLPHMSSDAATSYAAMHTGQSGGAQGP</sequence>
<accession>A0AA36MH63</accession>
<dbReference type="EMBL" id="CAUJNA010000065">
    <property type="protein sequence ID" value="CAJ1371266.1"/>
    <property type="molecule type" value="Genomic_DNA"/>
</dbReference>
<evidence type="ECO:0000256" key="2">
    <source>
        <dbReference type="SAM" id="Phobius"/>
    </source>
</evidence>
<feature type="transmembrane region" description="Helical" evidence="2">
    <location>
        <begin position="364"/>
        <end position="383"/>
    </location>
</feature>